<dbReference type="PANTHER" id="PTHR37550">
    <property type="entry name" value="ANTITOXIN VAPB1"/>
    <property type="match status" value="1"/>
</dbReference>
<dbReference type="InterPro" id="IPR051734">
    <property type="entry name" value="VapB_TA_antitoxins"/>
</dbReference>
<dbReference type="SUPFAM" id="SSF89447">
    <property type="entry name" value="AbrB/MazE/MraZ-like"/>
    <property type="match status" value="1"/>
</dbReference>
<dbReference type="EMBL" id="AP029171">
    <property type="protein sequence ID" value="BFD46922.1"/>
    <property type="molecule type" value="Genomic_DNA"/>
</dbReference>
<dbReference type="InterPro" id="IPR047976">
    <property type="entry name" value="Anti_VapB2-like"/>
</dbReference>
<protein>
    <submittedName>
        <fullName evidence="4">AbrB/MazE/SpoVT family DNA-binding domain-containing protein</fullName>
    </submittedName>
</protein>
<dbReference type="Gene3D" id="2.10.260.10">
    <property type="match status" value="1"/>
</dbReference>
<evidence type="ECO:0000256" key="1">
    <source>
        <dbReference type="ARBA" id="ARBA00007924"/>
    </source>
</evidence>
<dbReference type="SMART" id="SM00966">
    <property type="entry name" value="SpoVT_AbrB"/>
    <property type="match status" value="1"/>
</dbReference>
<comment type="similarity">
    <text evidence="1">Belongs to the VapB family.</text>
</comment>
<accession>A0AAT9GAX0</accession>
<dbReference type="GO" id="GO:0003677">
    <property type="term" value="F:DNA binding"/>
    <property type="evidence" value="ECO:0007669"/>
    <property type="project" value="UniProtKB-UniRule"/>
</dbReference>
<dbReference type="InterPro" id="IPR007159">
    <property type="entry name" value="SpoVT-AbrB_dom"/>
</dbReference>
<organism evidence="4">
    <name type="scientific">Candidatus Tisiphia endosymbiont of Sergentomyia squamirostris</name>
    <dbReference type="NCBI Taxonomy" id="3113639"/>
    <lineage>
        <taxon>Bacteria</taxon>
        <taxon>Pseudomonadati</taxon>
        <taxon>Pseudomonadota</taxon>
        <taxon>Alphaproteobacteria</taxon>
        <taxon>Rickettsiales</taxon>
        <taxon>Rickettsiaceae</taxon>
        <taxon>Rickettsieae</taxon>
        <taxon>Candidatus Tisiphia</taxon>
    </lineage>
</organism>
<dbReference type="InterPro" id="IPR037914">
    <property type="entry name" value="SpoVT-AbrB_sf"/>
</dbReference>
<keyword evidence="2 4" id="KW-0238">DNA-binding</keyword>
<reference evidence="4" key="1">
    <citation type="submission" date="2024-01" db="EMBL/GenBank/DDBJ databases">
        <title>Sequencing the genomes of a sandfly, Sergentomyia squamirostris, and its two endosymbionts.</title>
        <authorList>
            <person name="Itokawa K."/>
            <person name="Sanjoba C."/>
        </authorList>
    </citation>
    <scope>NUCLEOTIDE SEQUENCE</scope>
    <source>
        <strain evidence="4">RiSSQ</strain>
        <plasmid evidence="4">pRiSSQ01</plasmid>
    </source>
</reference>
<feature type="domain" description="SpoVT-AbrB" evidence="3">
    <location>
        <begin position="4"/>
        <end position="44"/>
    </location>
</feature>
<proteinExistence type="inferred from homology"/>
<geneLocation type="plasmid" evidence="4">
    <name>pRiSSQ01</name>
</geneLocation>
<sequence length="78" mass="9120">MHKAKIFMNGQSQAVRLPKEFRFATNEVSITPLGNGIVLQPLLKTWKDVFNEIKPTGDFFVEGRENLLLQERKWELFK</sequence>
<evidence type="ECO:0000256" key="2">
    <source>
        <dbReference type="PROSITE-ProRule" id="PRU01076"/>
    </source>
</evidence>
<gene>
    <name evidence="4" type="ORF">DMENIID0002_15680</name>
</gene>
<keyword evidence="4" id="KW-0614">Plasmid</keyword>
<evidence type="ECO:0000259" key="3">
    <source>
        <dbReference type="PROSITE" id="PS51740"/>
    </source>
</evidence>
<dbReference type="AlphaFoldDB" id="A0AAT9GAX0"/>
<dbReference type="NCBIfam" id="NF040493">
    <property type="entry name" value="TA_anti_VapB"/>
    <property type="match status" value="1"/>
</dbReference>
<dbReference type="PROSITE" id="PS51740">
    <property type="entry name" value="SPOVT_ABRB"/>
    <property type="match status" value="1"/>
</dbReference>
<name>A0AAT9GAX0_9RICK</name>
<evidence type="ECO:0000313" key="4">
    <source>
        <dbReference type="EMBL" id="BFD46922.1"/>
    </source>
</evidence>
<dbReference type="PANTHER" id="PTHR37550:SF3">
    <property type="entry name" value="ANTITOXIN VAPB1"/>
    <property type="match status" value="1"/>
</dbReference>
<dbReference type="Pfam" id="PF04014">
    <property type="entry name" value="MazE_antitoxin"/>
    <property type="match status" value="1"/>
</dbReference>